<evidence type="ECO:0000256" key="4">
    <source>
        <dbReference type="ARBA" id="ARBA00022989"/>
    </source>
</evidence>
<evidence type="ECO:0000256" key="1">
    <source>
        <dbReference type="ARBA" id="ARBA00004370"/>
    </source>
</evidence>
<dbReference type="GeneID" id="20224109"/>
<evidence type="ECO:0000256" key="5">
    <source>
        <dbReference type="ARBA" id="ARBA00023136"/>
    </source>
</evidence>
<keyword evidence="3 9" id="KW-0812">Transmembrane</keyword>
<evidence type="ECO:0000256" key="2">
    <source>
        <dbReference type="ARBA" id="ARBA00010532"/>
    </source>
</evidence>
<accession>F0Y4V3</accession>
<dbReference type="OrthoDB" id="202164at2759"/>
<evidence type="ECO:0000256" key="3">
    <source>
        <dbReference type="ARBA" id="ARBA00022692"/>
    </source>
</evidence>
<evidence type="ECO:0000313" key="12">
    <source>
        <dbReference type="Proteomes" id="UP000002729"/>
    </source>
</evidence>
<feature type="transmembrane region" description="Helical" evidence="9">
    <location>
        <begin position="823"/>
        <end position="846"/>
    </location>
</feature>
<reference evidence="11 12" key="1">
    <citation type="journal article" date="2011" name="Proc. Natl. Acad. Sci. U.S.A.">
        <title>Niche of harmful alga Aureococcus anophagefferens revealed through ecogenomics.</title>
        <authorList>
            <person name="Gobler C.J."/>
            <person name="Berry D.L."/>
            <person name="Dyhrman S.T."/>
            <person name="Wilhelm S.W."/>
            <person name="Salamov A."/>
            <person name="Lobanov A.V."/>
            <person name="Zhang Y."/>
            <person name="Collier J.L."/>
            <person name="Wurch L.L."/>
            <person name="Kustka A.B."/>
            <person name="Dill B.D."/>
            <person name="Shah M."/>
            <person name="VerBerkmoes N.C."/>
            <person name="Kuo A."/>
            <person name="Terry A."/>
            <person name="Pangilinan J."/>
            <person name="Lindquist E.A."/>
            <person name="Lucas S."/>
            <person name="Paulsen I.T."/>
            <person name="Hattenrath-Lehmann T.K."/>
            <person name="Talmage S.C."/>
            <person name="Walker E.A."/>
            <person name="Koch F."/>
            <person name="Burson A.M."/>
            <person name="Marcoval M.A."/>
            <person name="Tang Y.Z."/>
            <person name="Lecleir G.R."/>
            <person name="Coyne K.J."/>
            <person name="Berg G.M."/>
            <person name="Bertrand E.M."/>
            <person name="Saito M.A."/>
            <person name="Gladyshev V.N."/>
            <person name="Grigoriev I.V."/>
        </authorList>
    </citation>
    <scope>NUCLEOTIDE SEQUENCE [LARGE SCALE GENOMIC DNA]</scope>
    <source>
        <strain evidence="12">CCMP 1984</strain>
    </source>
</reference>
<dbReference type="eggNOG" id="KOG3776">
    <property type="taxonomic scope" value="Eukaryota"/>
</dbReference>
<feature type="region of interest" description="Disordered" evidence="8">
    <location>
        <begin position="1019"/>
        <end position="1038"/>
    </location>
</feature>
<gene>
    <name evidence="11" type="ORF">AURANDRAFT_62948</name>
</gene>
<feature type="transmembrane region" description="Helical" evidence="9">
    <location>
        <begin position="879"/>
        <end position="896"/>
    </location>
</feature>
<dbReference type="Pfam" id="PF13524">
    <property type="entry name" value="Glyco_trans_1_2"/>
    <property type="match status" value="1"/>
</dbReference>
<dbReference type="EMBL" id="GL833125">
    <property type="protein sequence ID" value="EGB09378.1"/>
    <property type="molecule type" value="Genomic_DNA"/>
</dbReference>
<name>F0Y4V3_AURAN</name>
<keyword evidence="7" id="KW-0175">Coiled coil</keyword>
<dbReference type="KEGG" id="aaf:AURANDRAFT_62948"/>
<feature type="transmembrane region" description="Helical" evidence="9">
    <location>
        <begin position="6"/>
        <end position="28"/>
    </location>
</feature>
<organism evidence="12">
    <name type="scientific">Aureococcus anophagefferens</name>
    <name type="common">Harmful bloom alga</name>
    <dbReference type="NCBI Taxonomy" id="44056"/>
    <lineage>
        <taxon>Eukaryota</taxon>
        <taxon>Sar</taxon>
        <taxon>Stramenopiles</taxon>
        <taxon>Ochrophyta</taxon>
        <taxon>Pelagophyceae</taxon>
        <taxon>Pelagomonadales</taxon>
        <taxon>Pelagomonadaceae</taxon>
        <taxon>Aureococcus</taxon>
    </lineage>
</organism>
<keyword evidence="6" id="KW-0325">Glycoprotein</keyword>
<feature type="coiled-coil region" evidence="7">
    <location>
        <begin position="964"/>
        <end position="991"/>
    </location>
</feature>
<proteinExistence type="inferred from homology"/>
<evidence type="ECO:0000256" key="8">
    <source>
        <dbReference type="SAM" id="MobiDB-lite"/>
    </source>
</evidence>
<dbReference type="InterPro" id="IPR002159">
    <property type="entry name" value="CD36_fam"/>
</dbReference>
<keyword evidence="4 9" id="KW-1133">Transmembrane helix</keyword>
<evidence type="ECO:0000259" key="10">
    <source>
        <dbReference type="Pfam" id="PF13524"/>
    </source>
</evidence>
<comment type="similarity">
    <text evidence="2">Belongs to the CD36 family.</text>
</comment>
<dbReference type="RefSeq" id="XP_009035454.1">
    <property type="nucleotide sequence ID" value="XM_009037206.1"/>
</dbReference>
<keyword evidence="5 9" id="KW-0472">Membrane</keyword>
<dbReference type="GO" id="GO:0005044">
    <property type="term" value="F:scavenger receptor activity"/>
    <property type="evidence" value="ECO:0007669"/>
    <property type="project" value="TreeGrafter"/>
</dbReference>
<evidence type="ECO:0000256" key="9">
    <source>
        <dbReference type="SAM" id="Phobius"/>
    </source>
</evidence>
<evidence type="ECO:0000256" key="7">
    <source>
        <dbReference type="SAM" id="Coils"/>
    </source>
</evidence>
<dbReference type="PANTHER" id="PTHR11923:SF51">
    <property type="entry name" value="LYSOSOME MEMBRANE PROTEIN 2"/>
    <property type="match status" value="1"/>
</dbReference>
<feature type="compositionally biased region" description="Basic and acidic residues" evidence="8">
    <location>
        <begin position="1028"/>
        <end position="1038"/>
    </location>
</feature>
<protein>
    <recommendedName>
        <fullName evidence="10">Spore protein YkvP/CgeB glycosyl transferase-like domain-containing protein</fullName>
    </recommendedName>
</protein>
<dbReference type="PANTHER" id="PTHR11923">
    <property type="entry name" value="SCAVENGER RECEPTOR CLASS B TYPE-1 SR-B1"/>
    <property type="match status" value="1"/>
</dbReference>
<dbReference type="InterPro" id="IPR055259">
    <property type="entry name" value="YkvP/CgeB_Glyco_trans-like"/>
</dbReference>
<dbReference type="GO" id="GO:0005737">
    <property type="term" value="C:cytoplasm"/>
    <property type="evidence" value="ECO:0007669"/>
    <property type="project" value="TreeGrafter"/>
</dbReference>
<comment type="subcellular location">
    <subcellularLocation>
        <location evidence="1">Membrane</location>
    </subcellularLocation>
</comment>
<sequence length="1524" mass="166152">MVSGTQAKAATGCGLLLMVMGGALIPVIEALLRDAVRNAVVIDSDDEWKDAYTGLSNAYDAYAWNCTNLGAVLATGAKPRFSEVSVEMTYVEENWDLEWVGGCSDKDPDKCTKFKYKSWWNYYAQDDAADARMDLEVVGVNPVYLSAIADFGGTESNLFYGLSYVVVQNVWLIMDGVVATVRYQGVPTYLNAVAYVLMSSYGAFFPDYDAVANQWGTLGVFFGSSLAGVDPAITTWELVTNAADAIALEDAEELWSTTSAYSLVADAAYQATWLAALGGDADALAGCEAHFDSGTAATVLTWLAALVDKSNPYYFAAIMQGLPLDPAAAAQVSEWDDLGYLQFANGTVTKALFGADSVLPLGAVDGLVVVPEFSAYAGVELTLNESKAFFDVFGDATASLALVYGLLAAQSGDFSLFVDPAYPPTGFSLANYMTYAVYLYDYLPKTLFLKGFVIGYMRDAATVAADPTAADAASLYLNADGTGQFNSGLFCRRTLRELLFGYHDQIFNLVPPELSTRALAYNGVLGFQYESLAAQAATDPAPPLTYGKHSGADDLDKISGYFLWRDATEMVDRADIPNKDSSEYSCATYALQGFDMYPSGFESCDIFIDTVVDPSAGESHTNRVPPFKEEDRVDSYTLWITEAFRHVTIEYDEDTEVRGIAARKYVLEPTQFYTADCGLEPDRCNADNARYRMDATPSYVVPMATAQGGAPVVVAFPALGLTEAIWRDPFDGLPDYDESKHGTYIVIEPLTGVFIAGHQRLQYTWSLNSGVLDSGIWWHVFDRTAATNGQLYWPQVWLDKNDKISPAQARKFRKFIYGTRTQALAWAIIIGALGLGLFGVGCYGLFAGGAKVAPGCSGSGRRRSASAAPLDTMPSRRTVLVSVVLAFPLLLVFLNLRKVLQQTSSRQPARLRRAGEQRNRTRATRDFVAGVLSTLGGDAEDDGDDAVAESLDAVAAERRGGAATERASTDVDAAERLISRLEASADVAERLVADQQSGETSRHAAAALAVEAEKRESEKVEVAATATTRREASRHAATERPIPELTVCAHVDTYSRVAHAKKGDHDPLEHGNASLCVAPLIQLKEKLKVRLVPKGESGGKRAFFLMTQGLRQHPMVELVGGSPRFCADRGYQLDKASPCEKDIAQIGAYQAEADVAIMLMPANDPKFYSSGKILAYSPYRWGNNKKLAADPVANVGTVAGYETIAHADENPTLFRYAPPVPANRMIFVDEADWSSSHGHVRDDAASYLAYFKRSWVQKDGKASPVRAAGQRHKKSKSYFPMPYSLADEYVDSAKLGDVVGERPIDVVCTLRDTRGGRGRVLPWLREYAKAKQLENYRLGQLSSAGRTVIDAGYLSTMRQAKVVVTCNPTGWEGDFRLFEALSSGALVMVDRMGTPYHHPLIDGEHVVFYDHTNKTDLLEKLDHALKRPHWARKVGVKGYAHVLRHHRAVSWVDYFLRTAHAKMLAERGVVADYVETGQAILARTELPDADGSVNRDFVTKHEHGALHYAAAELLDDDTLALADI</sequence>
<feature type="domain" description="Spore protein YkvP/CgeB glycosyl transferase-like" evidence="10">
    <location>
        <begin position="1345"/>
        <end position="1456"/>
    </location>
</feature>
<evidence type="ECO:0000256" key="6">
    <source>
        <dbReference type="ARBA" id="ARBA00023180"/>
    </source>
</evidence>
<keyword evidence="12" id="KW-1185">Reference proteome</keyword>
<dbReference type="Pfam" id="PF01130">
    <property type="entry name" value="CD36"/>
    <property type="match status" value="1"/>
</dbReference>
<dbReference type="InParanoid" id="F0Y4V3"/>
<dbReference type="GO" id="GO:0016020">
    <property type="term" value="C:membrane"/>
    <property type="evidence" value="ECO:0007669"/>
    <property type="project" value="UniProtKB-SubCell"/>
</dbReference>
<evidence type="ECO:0000313" key="11">
    <source>
        <dbReference type="EMBL" id="EGB09378.1"/>
    </source>
</evidence>
<dbReference type="Proteomes" id="UP000002729">
    <property type="component" value="Unassembled WGS sequence"/>
</dbReference>